<dbReference type="AlphaFoldDB" id="D1YVC2"/>
<proteinExistence type="predicted"/>
<protein>
    <submittedName>
        <fullName evidence="1">Uncharacterized protein</fullName>
    </submittedName>
</protein>
<evidence type="ECO:0000313" key="2">
    <source>
        <dbReference type="Proteomes" id="UP000001882"/>
    </source>
</evidence>
<dbReference type="KEGG" id="mpd:MCP_0322"/>
<dbReference type="Proteomes" id="UP000001882">
    <property type="component" value="Chromosome"/>
</dbReference>
<dbReference type="GeneID" id="8680450"/>
<dbReference type="EMBL" id="AP011532">
    <property type="protein sequence ID" value="BAI60394.1"/>
    <property type="molecule type" value="Genomic_DNA"/>
</dbReference>
<reference evidence="1 2" key="1">
    <citation type="journal article" date="2007" name="Appl. Environ. Microbiol.">
        <title>Isolation of key methanogens for global methane emission from rice paddy fields: a novel isolate affiliated with the clone cluster rice cluster I.</title>
        <authorList>
            <person name="Sakai S."/>
            <person name="Imachi H."/>
            <person name="Sekiguchi Y."/>
            <person name="Ohashi A."/>
            <person name="Harada H."/>
            <person name="Kamagata Y."/>
        </authorList>
    </citation>
    <scope>NUCLEOTIDE SEQUENCE [LARGE SCALE GENOMIC DNA]</scope>
    <source>
        <strain evidence="2">DSM 17711 / JCM 13418 / NBRC 101707 / SANAE</strain>
    </source>
</reference>
<accession>D1YVC2</accession>
<organism evidence="1 2">
    <name type="scientific">Methanocella paludicola (strain DSM 17711 / JCM 13418 / NBRC 101707 / SANAE)</name>
    <dbReference type="NCBI Taxonomy" id="304371"/>
    <lineage>
        <taxon>Archaea</taxon>
        <taxon>Methanobacteriati</taxon>
        <taxon>Methanobacteriota</taxon>
        <taxon>Stenosarchaea group</taxon>
        <taxon>Methanomicrobia</taxon>
        <taxon>Methanocellales</taxon>
        <taxon>Methanocellaceae</taxon>
        <taxon>Methanocella</taxon>
    </lineage>
</organism>
<gene>
    <name evidence="1" type="ordered locus">MCP_0322</name>
</gene>
<dbReference type="eggNOG" id="arCOG10698">
    <property type="taxonomic scope" value="Archaea"/>
</dbReference>
<dbReference type="RefSeq" id="WP_012899074.1">
    <property type="nucleotide sequence ID" value="NC_013665.1"/>
</dbReference>
<dbReference type="STRING" id="304371.MCP_0322"/>
<keyword evidence="2" id="KW-1185">Reference proteome</keyword>
<sequence length="303" mass="33298">MMSRADDIADRLPHFYMTWNADSAVTTLIRSVANVLDYTQSDLIEILRSHWVDTARGNDLDRLGLMLSTQRKVGEADQEYRGRLKTAIIGYSGGGTLNSIRIMIRIALGLPEDYPIDIVENPKENMKKSWTVPANGEWAVDPVSISSSQPRITLAVETPDVEINNPTITNIDTGQSVTFNGRMARGDVLNLYAGRAILNGADRTASLSSTTPLTLPRGKTRWKYTEAVGSNLGVFDRAQFDKSVFAVEIATKVTFEWSAYLPATFEVRIPSASLERVGARPEYVQGLLDSLKASGVKGTVKVV</sequence>
<evidence type="ECO:0000313" key="1">
    <source>
        <dbReference type="EMBL" id="BAI60394.1"/>
    </source>
</evidence>
<name>D1YVC2_METPS</name>
<reference evidence="1 2" key="2">
    <citation type="journal article" date="2008" name="Int. J. Syst. Evol. Microbiol.">
        <title>Methanocella paludicola gen. nov., sp. nov., a methane-producing archaeon, the first isolate of the lineage 'Rice Cluster I', and proposal of the new archaeal order Methanocellales ord. nov.</title>
        <authorList>
            <person name="Sakai S."/>
            <person name="Imachi H."/>
            <person name="Hanada S."/>
            <person name="Ohashi A."/>
            <person name="Harada H."/>
            <person name="Kamagata Y."/>
        </authorList>
    </citation>
    <scope>NUCLEOTIDE SEQUENCE [LARGE SCALE GENOMIC DNA]</scope>
    <source>
        <strain evidence="2">DSM 17711 / JCM 13418 / NBRC 101707 / SANAE</strain>
    </source>
</reference>
<reference evidence="2" key="3">
    <citation type="journal article" date="2011" name="PLoS ONE">
        <title>Genome sequence of a mesophilic hydrogenotrophic methanogen Methanocella paludicola, the first cultivated representative of the order Methanocellales.</title>
        <authorList>
            <person name="Sakai S."/>
            <person name="Takaki Y."/>
            <person name="Shimamura S."/>
            <person name="Sekine M."/>
            <person name="Tajima T."/>
            <person name="Kosugi H."/>
            <person name="Ichikawa N."/>
            <person name="Tasumi E."/>
            <person name="Hiraki A.T."/>
            <person name="Shimizu A."/>
            <person name="Kato Y."/>
            <person name="Nishiko R."/>
            <person name="Mori K."/>
            <person name="Fujita N."/>
            <person name="Imachi H."/>
            <person name="Takai K."/>
        </authorList>
    </citation>
    <scope>NUCLEOTIDE SEQUENCE [LARGE SCALE GENOMIC DNA]</scope>
    <source>
        <strain evidence="2">DSM 17711 / JCM 13418 / NBRC 101707 / SANAE</strain>
    </source>
</reference>
<dbReference type="InParanoid" id="D1YVC2"/>